<feature type="transmembrane region" description="Helical" evidence="8">
    <location>
        <begin position="127"/>
        <end position="147"/>
    </location>
</feature>
<feature type="transmembrane region" description="Helical" evidence="8">
    <location>
        <begin position="89"/>
        <end position="107"/>
    </location>
</feature>
<dbReference type="GO" id="GO:0012505">
    <property type="term" value="C:endomembrane system"/>
    <property type="evidence" value="ECO:0007669"/>
    <property type="project" value="UniProtKB-SubCell"/>
</dbReference>
<dbReference type="GO" id="GO:0030244">
    <property type="term" value="P:cellulose biosynthetic process"/>
    <property type="evidence" value="ECO:0007669"/>
    <property type="project" value="InterPro"/>
</dbReference>
<evidence type="ECO:0000256" key="4">
    <source>
        <dbReference type="ARBA" id="ARBA00022692"/>
    </source>
</evidence>
<evidence type="ECO:0000313" key="10">
    <source>
        <dbReference type="Proteomes" id="UP001279734"/>
    </source>
</evidence>
<sequence>MGKRARNQVGWIYGSVTEDILTGFKMHCHGWRHCPIWYGYNGGLSPLERYSYINSVVYPLTSISLLIYCTLPAVCLLTGRFIVPELSSYASILFMGLFISIAVTSVLEMQWGHVGIDDWWRNEQFRVIGGVSSHLFALFLGLLKVLAGFDPNFTVTSKAADDEEFPELYLFKWTSLLIAPMLLLIINVIGVIVGLSDAMNNGYETWGPLFRRLFFALWVIMHLYPFLKGLMGKQDRPPNIIVVWSILLAPIFSLLWVRVNPFTSKGVILLEVCGLNCD</sequence>
<dbReference type="GO" id="GO:0016020">
    <property type="term" value="C:membrane"/>
    <property type="evidence" value="ECO:0007669"/>
    <property type="project" value="InterPro"/>
</dbReference>
<keyword evidence="5 8" id="KW-1133">Transmembrane helix</keyword>
<comment type="subcellular location">
    <subcellularLocation>
        <location evidence="1">Endomembrane system</location>
    </subcellularLocation>
</comment>
<keyword evidence="4 8" id="KW-0812">Transmembrane</keyword>
<keyword evidence="6 8" id="KW-0472">Membrane</keyword>
<dbReference type="GO" id="GO:0071555">
    <property type="term" value="P:cell wall organization"/>
    <property type="evidence" value="ECO:0007669"/>
    <property type="project" value="UniProtKB-KW"/>
</dbReference>
<feature type="transmembrane region" description="Helical" evidence="8">
    <location>
        <begin position="168"/>
        <end position="189"/>
    </location>
</feature>
<evidence type="ECO:0000313" key="9">
    <source>
        <dbReference type="EMBL" id="GMH01025.1"/>
    </source>
</evidence>
<evidence type="ECO:0000256" key="8">
    <source>
        <dbReference type="SAM" id="Phobius"/>
    </source>
</evidence>
<evidence type="ECO:0000256" key="5">
    <source>
        <dbReference type="ARBA" id="ARBA00022989"/>
    </source>
</evidence>
<feature type="transmembrane region" description="Helical" evidence="8">
    <location>
        <begin position="209"/>
        <end position="227"/>
    </location>
</feature>
<reference evidence="9" key="1">
    <citation type="submission" date="2023-05" db="EMBL/GenBank/DDBJ databases">
        <title>Nepenthes gracilis genome sequencing.</title>
        <authorList>
            <person name="Fukushima K."/>
        </authorList>
    </citation>
    <scope>NUCLEOTIDE SEQUENCE</scope>
    <source>
        <strain evidence="9">SING2019-196</strain>
    </source>
</reference>
<feature type="transmembrane region" description="Helical" evidence="8">
    <location>
        <begin position="56"/>
        <end position="77"/>
    </location>
</feature>
<keyword evidence="3" id="KW-0808">Transferase</keyword>
<evidence type="ECO:0000256" key="7">
    <source>
        <dbReference type="ARBA" id="ARBA00023316"/>
    </source>
</evidence>
<protein>
    <recommendedName>
        <fullName evidence="11">Cellulose synthase</fullName>
    </recommendedName>
</protein>
<evidence type="ECO:0008006" key="11">
    <source>
        <dbReference type="Google" id="ProtNLM"/>
    </source>
</evidence>
<dbReference type="Pfam" id="PF03552">
    <property type="entry name" value="Cellulose_synt"/>
    <property type="match status" value="1"/>
</dbReference>
<keyword evidence="10" id="KW-1185">Reference proteome</keyword>
<gene>
    <name evidence="9" type="ORF">Nepgr_002864</name>
</gene>
<dbReference type="Proteomes" id="UP001279734">
    <property type="component" value="Unassembled WGS sequence"/>
</dbReference>
<name>A0AAD3RYL2_NEPGR</name>
<feature type="transmembrane region" description="Helical" evidence="8">
    <location>
        <begin position="239"/>
        <end position="257"/>
    </location>
</feature>
<dbReference type="EMBL" id="BSYO01000002">
    <property type="protein sequence ID" value="GMH01025.1"/>
    <property type="molecule type" value="Genomic_DNA"/>
</dbReference>
<evidence type="ECO:0000256" key="3">
    <source>
        <dbReference type="ARBA" id="ARBA00022679"/>
    </source>
</evidence>
<dbReference type="GO" id="GO:0016760">
    <property type="term" value="F:cellulose synthase (UDP-forming) activity"/>
    <property type="evidence" value="ECO:0007669"/>
    <property type="project" value="InterPro"/>
</dbReference>
<proteinExistence type="predicted"/>
<dbReference type="InterPro" id="IPR005150">
    <property type="entry name" value="Cellulose_synth"/>
</dbReference>
<evidence type="ECO:0000256" key="1">
    <source>
        <dbReference type="ARBA" id="ARBA00004308"/>
    </source>
</evidence>
<evidence type="ECO:0000256" key="6">
    <source>
        <dbReference type="ARBA" id="ARBA00023136"/>
    </source>
</evidence>
<dbReference type="AlphaFoldDB" id="A0AAD3RYL2"/>
<dbReference type="PANTHER" id="PTHR13301">
    <property type="entry name" value="X-BOX TRANSCRIPTION FACTOR-RELATED"/>
    <property type="match status" value="1"/>
</dbReference>
<organism evidence="9 10">
    <name type="scientific">Nepenthes gracilis</name>
    <name type="common">Slender pitcher plant</name>
    <dbReference type="NCBI Taxonomy" id="150966"/>
    <lineage>
        <taxon>Eukaryota</taxon>
        <taxon>Viridiplantae</taxon>
        <taxon>Streptophyta</taxon>
        <taxon>Embryophyta</taxon>
        <taxon>Tracheophyta</taxon>
        <taxon>Spermatophyta</taxon>
        <taxon>Magnoliopsida</taxon>
        <taxon>eudicotyledons</taxon>
        <taxon>Gunneridae</taxon>
        <taxon>Pentapetalae</taxon>
        <taxon>Caryophyllales</taxon>
        <taxon>Nepenthaceae</taxon>
        <taxon>Nepenthes</taxon>
    </lineage>
</organism>
<keyword evidence="7" id="KW-0961">Cell wall biogenesis/degradation</keyword>
<comment type="caution">
    <text evidence="9">The sequence shown here is derived from an EMBL/GenBank/DDBJ whole genome shotgun (WGS) entry which is preliminary data.</text>
</comment>
<keyword evidence="2" id="KW-0328">Glycosyltransferase</keyword>
<evidence type="ECO:0000256" key="2">
    <source>
        <dbReference type="ARBA" id="ARBA00022676"/>
    </source>
</evidence>
<accession>A0AAD3RYL2</accession>